<accession>A0AAD4N348</accession>
<name>A0AAD4N348_9BILA</name>
<organism evidence="1 2">
    <name type="scientific">Ditylenchus destructor</name>
    <dbReference type="NCBI Taxonomy" id="166010"/>
    <lineage>
        <taxon>Eukaryota</taxon>
        <taxon>Metazoa</taxon>
        <taxon>Ecdysozoa</taxon>
        <taxon>Nematoda</taxon>
        <taxon>Chromadorea</taxon>
        <taxon>Rhabditida</taxon>
        <taxon>Tylenchina</taxon>
        <taxon>Tylenchomorpha</taxon>
        <taxon>Sphaerularioidea</taxon>
        <taxon>Anguinidae</taxon>
        <taxon>Anguininae</taxon>
        <taxon>Ditylenchus</taxon>
    </lineage>
</organism>
<protein>
    <recommendedName>
        <fullName evidence="3">F-box domain-containing protein</fullName>
    </recommendedName>
</protein>
<dbReference type="Proteomes" id="UP001201812">
    <property type="component" value="Unassembled WGS sequence"/>
</dbReference>
<evidence type="ECO:0000313" key="2">
    <source>
        <dbReference type="Proteomes" id="UP001201812"/>
    </source>
</evidence>
<gene>
    <name evidence="1" type="ORF">DdX_11124</name>
</gene>
<reference evidence="1" key="1">
    <citation type="submission" date="2022-01" db="EMBL/GenBank/DDBJ databases">
        <title>Genome Sequence Resource for Two Populations of Ditylenchus destructor, the Migratory Endoparasitic Phytonematode.</title>
        <authorList>
            <person name="Zhang H."/>
            <person name="Lin R."/>
            <person name="Xie B."/>
        </authorList>
    </citation>
    <scope>NUCLEOTIDE SEQUENCE</scope>
    <source>
        <strain evidence="1">BazhouSP</strain>
    </source>
</reference>
<comment type="caution">
    <text evidence="1">The sequence shown here is derived from an EMBL/GenBank/DDBJ whole genome shotgun (WGS) entry which is preliminary data.</text>
</comment>
<keyword evidence="2" id="KW-1185">Reference proteome</keyword>
<sequence>MSYSKPLPSFVFDLLCYLDRDQLERFSIICRPLKNFIERYFHSKPYRMFDELRVAGGKYALRHNRVFWRPGRDDYSVEQFLAGEKCEESNADRVNRYDGYYSFAEMRPYLGPTIRIATAPIYIAGSCTYNLECIEEMESIAYLWHDGIIGIRHEETIGNPIVSEDIQPILNSPTILQCKNLHMMNTFFSFKDYKVLYTVKSIDIIHHCGEKTELWLQYWEQFFEQPGVKPVVTFLISGYETKNNLIDRISKAFSSAVLPNAFKIGFSQFHSHEPLTEFRETNNISGEKLELKKGLPVECQQKCFKEYDTYTFERSSI</sequence>
<evidence type="ECO:0000313" key="1">
    <source>
        <dbReference type="EMBL" id="KAI1709732.1"/>
    </source>
</evidence>
<dbReference type="AlphaFoldDB" id="A0AAD4N348"/>
<evidence type="ECO:0008006" key="3">
    <source>
        <dbReference type="Google" id="ProtNLM"/>
    </source>
</evidence>
<proteinExistence type="predicted"/>
<dbReference type="EMBL" id="JAKKPZ010000029">
    <property type="protein sequence ID" value="KAI1709732.1"/>
    <property type="molecule type" value="Genomic_DNA"/>
</dbReference>